<evidence type="ECO:0000313" key="5">
    <source>
        <dbReference type="Proteomes" id="UP001212411"/>
    </source>
</evidence>
<dbReference type="PANTHER" id="PTHR31809:SF0">
    <property type="entry name" value="BUD13 HOMOLOG"/>
    <property type="match status" value="1"/>
</dbReference>
<dbReference type="Proteomes" id="UP001212411">
    <property type="component" value="Chromosome 3"/>
</dbReference>
<feature type="coiled-coil region" evidence="2">
    <location>
        <begin position="166"/>
        <end position="196"/>
    </location>
</feature>
<feature type="compositionally biased region" description="Basic and acidic residues" evidence="3">
    <location>
        <begin position="123"/>
        <end position="144"/>
    </location>
</feature>
<dbReference type="InterPro" id="IPR051112">
    <property type="entry name" value="CWC26_splicing_factor"/>
</dbReference>
<evidence type="ECO:0000256" key="3">
    <source>
        <dbReference type="SAM" id="MobiDB-lite"/>
    </source>
</evidence>
<dbReference type="GO" id="GO:0070274">
    <property type="term" value="C:RES complex"/>
    <property type="evidence" value="ECO:0007669"/>
    <property type="project" value="TreeGrafter"/>
</dbReference>
<sequence>MSNADYIAKKYLKKDTGKKRKKSKSSDFVEIQDEDVAGWRNDDELAGYTEGATILQDQPTIVNDEHIKDLDENTIAQKAQDVAVPTASRWKPVGASEANQKTESSKESTDKGPGYGLVTGKQVSEEARRKREIEEQEKFAMPDEELRKSKETVYRDATGKRIDITLARQEARRKLVEQELEKRRQKENQVGEVQIQQRQEYLAELERQKNVPLSRYEDDPEYNQELKEKVRWNDPAAAFLTKRSTTTTKAYQGYAPPNRFNIRPGHRWDGIIRGNGFENRWFQRQNERKAREHEAQMWAVEDM</sequence>
<protein>
    <submittedName>
        <fullName evidence="4">Complexed with Cdc5 protein Cwf26</fullName>
    </submittedName>
</protein>
<feature type="region of interest" description="Disordered" evidence="3">
    <location>
        <begin position="81"/>
        <end position="144"/>
    </location>
</feature>
<accession>A0AAF0AYI5</accession>
<evidence type="ECO:0000256" key="2">
    <source>
        <dbReference type="SAM" id="Coils"/>
    </source>
</evidence>
<evidence type="ECO:0000313" key="4">
    <source>
        <dbReference type="EMBL" id="WBW75065.1"/>
    </source>
</evidence>
<dbReference type="GO" id="GO:0005684">
    <property type="term" value="C:U2-type spliceosomal complex"/>
    <property type="evidence" value="ECO:0007669"/>
    <property type="project" value="TreeGrafter"/>
</dbReference>
<proteinExistence type="inferred from homology"/>
<dbReference type="AlphaFoldDB" id="A0AAF0AYI5"/>
<dbReference type="EMBL" id="CP115613">
    <property type="protein sequence ID" value="WBW75065.1"/>
    <property type="molecule type" value="Genomic_DNA"/>
</dbReference>
<name>A0AAF0AYI5_9SCHI</name>
<keyword evidence="2" id="KW-0175">Coiled coil</keyword>
<dbReference type="Pfam" id="PF09736">
    <property type="entry name" value="Bud13"/>
    <property type="match status" value="1"/>
</dbReference>
<gene>
    <name evidence="4" type="primary">cwf26</name>
    <name evidence="4" type="ORF">SOMG_04841</name>
</gene>
<dbReference type="InterPro" id="IPR018609">
    <property type="entry name" value="Bud13"/>
</dbReference>
<keyword evidence="5" id="KW-1185">Reference proteome</keyword>
<organism evidence="4 5">
    <name type="scientific">Schizosaccharomyces osmophilus</name>
    <dbReference type="NCBI Taxonomy" id="2545709"/>
    <lineage>
        <taxon>Eukaryota</taxon>
        <taxon>Fungi</taxon>
        <taxon>Dikarya</taxon>
        <taxon>Ascomycota</taxon>
        <taxon>Taphrinomycotina</taxon>
        <taxon>Schizosaccharomycetes</taxon>
        <taxon>Schizosaccharomycetales</taxon>
        <taxon>Schizosaccharomycetaceae</taxon>
        <taxon>Schizosaccharomyces</taxon>
    </lineage>
</organism>
<reference evidence="4 5" key="1">
    <citation type="journal article" date="2023" name="G3 (Bethesda)">
        <title>A high-quality reference genome for the fission yeast Schizosaccharomyces osmophilus.</title>
        <authorList>
            <person name="Jia G.S."/>
            <person name="Zhang W.C."/>
            <person name="Liang Y."/>
            <person name="Liu X.H."/>
            <person name="Rhind N."/>
            <person name="Pidoux A."/>
            <person name="Brysch-Herzberg M."/>
            <person name="Du L.L."/>
        </authorList>
    </citation>
    <scope>NUCLEOTIDE SEQUENCE [LARGE SCALE GENOMIC DNA]</scope>
    <source>
        <strain evidence="4 5">CBS 15793</strain>
    </source>
</reference>
<evidence type="ECO:0000256" key="1">
    <source>
        <dbReference type="ARBA" id="ARBA00011069"/>
    </source>
</evidence>
<dbReference type="GeneID" id="80878307"/>
<comment type="similarity">
    <text evidence="1">Belongs to the CWC26 family.</text>
</comment>
<dbReference type="PANTHER" id="PTHR31809">
    <property type="entry name" value="BUD13 HOMOLOG"/>
    <property type="match status" value="1"/>
</dbReference>
<dbReference type="KEGG" id="som:SOMG_04841"/>
<dbReference type="RefSeq" id="XP_056039308.1">
    <property type="nucleotide sequence ID" value="XM_056183618.1"/>
</dbReference>
<dbReference type="GO" id="GO:0003723">
    <property type="term" value="F:RNA binding"/>
    <property type="evidence" value="ECO:0007669"/>
    <property type="project" value="TreeGrafter"/>
</dbReference>
<dbReference type="GO" id="GO:0000398">
    <property type="term" value="P:mRNA splicing, via spliceosome"/>
    <property type="evidence" value="ECO:0007669"/>
    <property type="project" value="TreeGrafter"/>
</dbReference>